<dbReference type="PANTHER" id="PTHR34969:SF1">
    <property type="entry name" value="TH1 DOMAIN-CONTAINING PROTEIN"/>
    <property type="match status" value="1"/>
</dbReference>
<dbReference type="RefSeq" id="XP_068349343.1">
    <property type="nucleotide sequence ID" value="XM_068495266.1"/>
</dbReference>
<reference evidence="2" key="1">
    <citation type="submission" date="2016-10" db="EMBL/GenBank/DDBJ databases">
        <authorList>
            <person name="Benchimol M."/>
            <person name="Almeida L.G."/>
            <person name="Vasconcelos A.T."/>
            <person name="Perreira-Neves A."/>
            <person name="Rosa I.A."/>
            <person name="Tasca T."/>
            <person name="Bogo M.R."/>
            <person name="de Souza W."/>
        </authorList>
    </citation>
    <scope>NUCLEOTIDE SEQUENCE [LARGE SCALE GENOMIC DNA]</scope>
    <source>
        <strain evidence="2">K</strain>
    </source>
</reference>
<dbReference type="Pfam" id="PF06017">
    <property type="entry name" value="Myosin_TH1"/>
    <property type="match status" value="1"/>
</dbReference>
<accession>A0A1J4JAL1</accession>
<organism evidence="2 3">
    <name type="scientific">Tritrichomonas foetus</name>
    <dbReference type="NCBI Taxonomy" id="1144522"/>
    <lineage>
        <taxon>Eukaryota</taxon>
        <taxon>Metamonada</taxon>
        <taxon>Parabasalia</taxon>
        <taxon>Tritrichomonadida</taxon>
        <taxon>Tritrichomonadidae</taxon>
        <taxon>Tritrichomonas</taxon>
    </lineage>
</organism>
<dbReference type="PANTHER" id="PTHR34969">
    <property type="entry name" value="OS01G0621700 PROTEIN"/>
    <property type="match status" value="1"/>
</dbReference>
<name>A0A1J4JAL1_9EUKA</name>
<dbReference type="InterPro" id="IPR010926">
    <property type="entry name" value="Myosin_TH1"/>
</dbReference>
<proteinExistence type="predicted"/>
<dbReference type="GO" id="GO:0016459">
    <property type="term" value="C:myosin complex"/>
    <property type="evidence" value="ECO:0007669"/>
    <property type="project" value="InterPro"/>
</dbReference>
<dbReference type="EMBL" id="MLAK01001193">
    <property type="protein sequence ID" value="OHS96206.1"/>
    <property type="molecule type" value="Genomic_DNA"/>
</dbReference>
<dbReference type="GeneID" id="94829970"/>
<sequence>MKGLLGMKAASFEGQLRRKRRRNSSATKQNTSSIYFATEQNKKIQLLLTENKDTEIVFSDRVLRLDKNMKLVNYQLIITTKQFYLFKDKSGKFKESGLFKNIESICLSHQSDNFMLIKIKGSKKSQDVLICSRRKIQISQVLVQQTQKETSQFPLTITDKFYFNHQTKAGQERFMIVFSRIEPFGVQTNIYPDKPKDDQKKKKKKV</sequence>
<evidence type="ECO:0000313" key="2">
    <source>
        <dbReference type="EMBL" id="OHS96206.1"/>
    </source>
</evidence>
<evidence type="ECO:0000259" key="1">
    <source>
        <dbReference type="PROSITE" id="PS51757"/>
    </source>
</evidence>
<dbReference type="OrthoDB" id="6108017at2759"/>
<dbReference type="AlphaFoldDB" id="A0A1J4JAL1"/>
<dbReference type="Proteomes" id="UP000179807">
    <property type="component" value="Unassembled WGS sequence"/>
</dbReference>
<dbReference type="GO" id="GO:0003774">
    <property type="term" value="F:cytoskeletal motor activity"/>
    <property type="evidence" value="ECO:0007669"/>
    <property type="project" value="InterPro"/>
</dbReference>
<dbReference type="PROSITE" id="PS51757">
    <property type="entry name" value="TH1"/>
    <property type="match status" value="1"/>
</dbReference>
<protein>
    <recommendedName>
        <fullName evidence="1">TH1 domain-containing protein</fullName>
    </recommendedName>
</protein>
<gene>
    <name evidence="2" type="ORF">TRFO_10151</name>
</gene>
<comment type="caution">
    <text evidence="2">The sequence shown here is derived from an EMBL/GenBank/DDBJ whole genome shotgun (WGS) entry which is preliminary data.</text>
</comment>
<dbReference type="VEuPathDB" id="TrichDB:TRFO_10151"/>
<evidence type="ECO:0000313" key="3">
    <source>
        <dbReference type="Proteomes" id="UP000179807"/>
    </source>
</evidence>
<feature type="domain" description="TH1" evidence="1">
    <location>
        <begin position="19"/>
        <end position="204"/>
    </location>
</feature>
<keyword evidence="3" id="KW-1185">Reference proteome</keyword>